<organism evidence="1">
    <name type="scientific">marine sediment metagenome</name>
    <dbReference type="NCBI Taxonomy" id="412755"/>
    <lineage>
        <taxon>unclassified sequences</taxon>
        <taxon>metagenomes</taxon>
        <taxon>ecological metagenomes</taxon>
    </lineage>
</organism>
<dbReference type="EMBL" id="BARV01015996">
    <property type="protein sequence ID" value="GAI21880.1"/>
    <property type="molecule type" value="Genomic_DNA"/>
</dbReference>
<reference evidence="1" key="1">
    <citation type="journal article" date="2014" name="Front. Microbiol.">
        <title>High frequency of phylogenetically diverse reductive dehalogenase-homologous genes in deep subseafloor sedimentary metagenomes.</title>
        <authorList>
            <person name="Kawai M."/>
            <person name="Futagami T."/>
            <person name="Toyoda A."/>
            <person name="Takaki Y."/>
            <person name="Nishi S."/>
            <person name="Hori S."/>
            <person name="Arai W."/>
            <person name="Tsubouchi T."/>
            <person name="Morono Y."/>
            <person name="Uchiyama I."/>
            <person name="Ito T."/>
            <person name="Fujiyama A."/>
            <person name="Inagaki F."/>
            <person name="Takami H."/>
        </authorList>
    </citation>
    <scope>NUCLEOTIDE SEQUENCE</scope>
    <source>
        <strain evidence="1">Expedition CK06-06</strain>
    </source>
</reference>
<dbReference type="AlphaFoldDB" id="X1N4U5"/>
<name>X1N4U5_9ZZZZ</name>
<comment type="caution">
    <text evidence="1">The sequence shown here is derived from an EMBL/GenBank/DDBJ whole genome shotgun (WGS) entry which is preliminary data.</text>
</comment>
<feature type="non-terminal residue" evidence="1">
    <location>
        <position position="53"/>
    </location>
</feature>
<proteinExistence type="predicted"/>
<sequence length="53" mass="6502">MGRRKYEASDETAYRWCERYRRGDSFRKIALNEGVDRRLVARVVRDFNRLNHL</sequence>
<evidence type="ECO:0000313" key="1">
    <source>
        <dbReference type="EMBL" id="GAI21880.1"/>
    </source>
</evidence>
<protein>
    <submittedName>
        <fullName evidence="1">Uncharacterized protein</fullName>
    </submittedName>
</protein>
<accession>X1N4U5</accession>
<gene>
    <name evidence="1" type="ORF">S06H3_27556</name>
</gene>